<accession>A0A0B7KT26</accession>
<protein>
    <submittedName>
        <fullName evidence="1">Uncharacterized protein</fullName>
    </submittedName>
</protein>
<organism evidence="1">
    <name type="scientific">Bionectria ochroleuca</name>
    <name type="common">Gliocladium roseum</name>
    <dbReference type="NCBI Taxonomy" id="29856"/>
    <lineage>
        <taxon>Eukaryota</taxon>
        <taxon>Fungi</taxon>
        <taxon>Dikarya</taxon>
        <taxon>Ascomycota</taxon>
        <taxon>Pezizomycotina</taxon>
        <taxon>Sordariomycetes</taxon>
        <taxon>Hypocreomycetidae</taxon>
        <taxon>Hypocreales</taxon>
        <taxon>Bionectriaceae</taxon>
        <taxon>Clonostachys</taxon>
    </lineage>
</organism>
<proteinExistence type="predicted"/>
<gene>
    <name evidence="1" type="ORF">BN869_000014089_1</name>
</gene>
<reference evidence="1" key="1">
    <citation type="submission" date="2015-01" db="EMBL/GenBank/DDBJ databases">
        <authorList>
            <person name="Durling Mikael"/>
        </authorList>
    </citation>
    <scope>NUCLEOTIDE SEQUENCE</scope>
</reference>
<dbReference type="AlphaFoldDB" id="A0A0B7KT26"/>
<evidence type="ECO:0000313" key="1">
    <source>
        <dbReference type="EMBL" id="CEO58031.1"/>
    </source>
</evidence>
<dbReference type="EMBL" id="CDPU01000245">
    <property type="protein sequence ID" value="CEO58031.1"/>
    <property type="molecule type" value="Genomic_DNA"/>
</dbReference>
<name>A0A0B7KT26_BIOOC</name>
<sequence length="169" mass="19555">MLTVVAREINAGSCWRIIFASNLERVIVRLLTNLQCMNWASQFRPLRLSPALKDPYRWVIRDDQKKLFEPIFVKNLSSYSINTYRLLSNGVKREAFRAVPIDANSNNNLSESEDCSSSIIDQIQSENNSLLTQLNQTSTLLDIELRSRQLVEETNERLLIQQQVLEQQL</sequence>